<name>J9FNH2_9ZZZZ</name>
<gene>
    <name evidence="1" type="ORF">EVA_15400</name>
</gene>
<comment type="caution">
    <text evidence="1">The sequence shown here is derived from an EMBL/GenBank/DDBJ whole genome shotgun (WGS) entry which is preliminary data.</text>
</comment>
<sequence>MSKHTSYRLARFPTNLVIRCFLRSDSSQNFAWLILTVLLFLGCSECSLELQGS</sequence>
<reference evidence="1" key="1">
    <citation type="journal article" date="2012" name="PLoS ONE">
        <title>Gene sets for utilization of primary and secondary nutrition supplies in the distal gut of endangered iberian lynx.</title>
        <authorList>
            <person name="Alcaide M."/>
            <person name="Messina E."/>
            <person name="Richter M."/>
            <person name="Bargiela R."/>
            <person name="Peplies J."/>
            <person name="Huws S.A."/>
            <person name="Newbold C.J."/>
            <person name="Golyshin P.N."/>
            <person name="Simon M.A."/>
            <person name="Lopez G."/>
            <person name="Yakimov M.M."/>
            <person name="Ferrer M."/>
        </authorList>
    </citation>
    <scope>NUCLEOTIDE SEQUENCE</scope>
</reference>
<proteinExistence type="predicted"/>
<evidence type="ECO:0000313" key="1">
    <source>
        <dbReference type="EMBL" id="EJW96491.1"/>
    </source>
</evidence>
<accession>J9FNH2</accession>
<organism evidence="1">
    <name type="scientific">gut metagenome</name>
    <dbReference type="NCBI Taxonomy" id="749906"/>
    <lineage>
        <taxon>unclassified sequences</taxon>
        <taxon>metagenomes</taxon>
        <taxon>organismal metagenomes</taxon>
    </lineage>
</organism>
<protein>
    <submittedName>
        <fullName evidence="1">Uncharacterized protein</fullName>
    </submittedName>
</protein>
<dbReference type="EMBL" id="AMCI01005257">
    <property type="protein sequence ID" value="EJW96491.1"/>
    <property type="molecule type" value="Genomic_DNA"/>
</dbReference>
<dbReference type="AlphaFoldDB" id="J9FNH2"/>